<evidence type="ECO:0000313" key="2">
    <source>
        <dbReference type="Proteomes" id="UP000306420"/>
    </source>
</evidence>
<dbReference type="InterPro" id="IPR052058">
    <property type="entry name" value="Alcohol_O-acetyltransferase"/>
</dbReference>
<dbReference type="GO" id="GO:0016740">
    <property type="term" value="F:transferase activity"/>
    <property type="evidence" value="ECO:0007669"/>
    <property type="project" value="UniProtKB-KW"/>
</dbReference>
<name>A0A5R9DX85_9LACT</name>
<dbReference type="Proteomes" id="UP000306420">
    <property type="component" value="Unassembled WGS sequence"/>
</dbReference>
<gene>
    <name evidence="1" type="ORF">FEZ33_06305</name>
</gene>
<protein>
    <submittedName>
        <fullName evidence="1">Alcohol acetyltransferase</fullName>
    </submittedName>
</protein>
<reference evidence="1 2" key="1">
    <citation type="submission" date="2019-05" db="EMBL/GenBank/DDBJ databases">
        <title>The metagenome of a microbial culture collection derived from dairy environment covers the genomic content of the human microbiome.</title>
        <authorList>
            <person name="Roder T."/>
            <person name="Wuthrich D."/>
            <person name="Sattari Z."/>
            <person name="Von Ah U."/>
            <person name="Bar C."/>
            <person name="Ronchi F."/>
            <person name="Macpherson A.J."/>
            <person name="Ganal-Vonarburg S.C."/>
            <person name="Bruggmann R."/>
            <person name="Vergeres G."/>
        </authorList>
    </citation>
    <scope>NUCLEOTIDE SEQUENCE [LARGE SCALE GENOMIC DNA]</scope>
    <source>
        <strain evidence="1 2">FAM 24227</strain>
    </source>
</reference>
<dbReference type="EMBL" id="VBSP01000018">
    <property type="protein sequence ID" value="TLQ41252.1"/>
    <property type="molecule type" value="Genomic_DNA"/>
</dbReference>
<organism evidence="1 2">
    <name type="scientific">Ruoffia tabacinasalis</name>
    <dbReference type="NCBI Taxonomy" id="87458"/>
    <lineage>
        <taxon>Bacteria</taxon>
        <taxon>Bacillati</taxon>
        <taxon>Bacillota</taxon>
        <taxon>Bacilli</taxon>
        <taxon>Lactobacillales</taxon>
        <taxon>Aerococcaceae</taxon>
        <taxon>Ruoffia</taxon>
    </lineage>
</organism>
<accession>A0A5R9DX85</accession>
<proteinExistence type="predicted"/>
<dbReference type="InterPro" id="IPR010828">
    <property type="entry name" value="Atf2/Sli1-like"/>
</dbReference>
<dbReference type="OrthoDB" id="4876345at2"/>
<comment type="caution">
    <text evidence="1">The sequence shown here is derived from an EMBL/GenBank/DDBJ whole genome shotgun (WGS) entry which is preliminary data.</text>
</comment>
<sequence length="438" mass="51152">MSNRDSKVFRISAEVTDTVDPDLLQQALNKVFEQNLLYHSVLRRGFFWYYLEESDLKPKVEPDTNTPCSPLYFFDRRNLLFRVMYWKKRVSLEVFHVLSDGTGAMWFFQDLITEYLSLKHPDLKDEDVEVSTYIHDQSSEDSFERHFRRKDQLNFSKAAQSALRGVTTVGAKAKNFLFPAVEKEPKPSRKVYHYKGTYTSDYRPRVVELEMPVKGILKKAKAMNVSLTVYLTAVFMESIRKAEPDFQGNETMAVSVPVNLRQFFPSDSARNFFAVTRLEYKYKKNGDNSLEAISQELKNQLDPQLEKETLESWLSQLIQYEYHPLSRIILRPIKDLALKFANYMNNRKLTFAISNLGLVSFPYLVDQMIHQVYFHTIAVRPQFCAISHNDVLTITFTSPFIETDIYRHYVRFLSDENIPVTMTVNKVTEEELGGRYDA</sequence>
<dbReference type="AlphaFoldDB" id="A0A5R9DX85"/>
<keyword evidence="1" id="KW-0808">Transferase</keyword>
<dbReference type="Pfam" id="PF07247">
    <property type="entry name" value="AATase"/>
    <property type="match status" value="1"/>
</dbReference>
<evidence type="ECO:0000313" key="1">
    <source>
        <dbReference type="EMBL" id="TLQ41252.1"/>
    </source>
</evidence>
<dbReference type="PANTHER" id="PTHR28037:SF1">
    <property type="entry name" value="ALCOHOL O-ACETYLTRANSFERASE 1-RELATED"/>
    <property type="match status" value="1"/>
</dbReference>
<dbReference type="PANTHER" id="PTHR28037">
    <property type="entry name" value="ALCOHOL O-ACETYLTRANSFERASE 1-RELATED"/>
    <property type="match status" value="1"/>
</dbReference>